<dbReference type="SUPFAM" id="SSF57850">
    <property type="entry name" value="RING/U-box"/>
    <property type="match status" value="1"/>
</dbReference>
<evidence type="ECO:0000256" key="11">
    <source>
        <dbReference type="ARBA" id="ARBA00022786"/>
    </source>
</evidence>
<keyword evidence="11" id="KW-0833">Ubl conjugation pathway</keyword>
<comment type="caution">
    <text evidence="22">The sequence shown here is derived from an EMBL/GenBank/DDBJ whole genome shotgun (WGS) entry which is preliminary data.</text>
</comment>
<keyword evidence="15" id="KW-0539">Nucleus</keyword>
<proteinExistence type="inferred from homology"/>
<evidence type="ECO:0000256" key="9">
    <source>
        <dbReference type="ARBA" id="ARBA00022763"/>
    </source>
</evidence>
<evidence type="ECO:0000256" key="16">
    <source>
        <dbReference type="ARBA" id="ARBA00031783"/>
    </source>
</evidence>
<reference evidence="22" key="1">
    <citation type="submission" date="2021-01" db="EMBL/GenBank/DDBJ databases">
        <title>Metabolic potential, ecology and presence of endohyphal bacteria is reflected in genomic diversity of Mucoromycotina.</title>
        <authorList>
            <person name="Muszewska A."/>
            <person name="Okrasinska A."/>
            <person name="Steczkiewicz K."/>
            <person name="Drgas O."/>
            <person name="Orlowska M."/>
            <person name="Perlinska-Lenart U."/>
            <person name="Aleksandrzak-Piekarczyk T."/>
            <person name="Szatraj K."/>
            <person name="Zielenkiewicz U."/>
            <person name="Pilsyk S."/>
            <person name="Malc E."/>
            <person name="Mieczkowski P."/>
            <person name="Kruszewska J.S."/>
            <person name="Biernat P."/>
            <person name="Pawlowska J."/>
        </authorList>
    </citation>
    <scope>NUCLEOTIDE SEQUENCE</scope>
    <source>
        <strain evidence="22">WA0000018081</strain>
    </source>
</reference>
<evidence type="ECO:0000256" key="6">
    <source>
        <dbReference type="ARBA" id="ARBA00015551"/>
    </source>
</evidence>
<dbReference type="GO" id="GO:0003697">
    <property type="term" value="F:single-stranded DNA binding"/>
    <property type="evidence" value="ECO:0007669"/>
    <property type="project" value="InterPro"/>
</dbReference>
<name>A0A8H7VVH2_9FUNG</name>
<evidence type="ECO:0000256" key="18">
    <source>
        <dbReference type="ARBA" id="ARBA00082369"/>
    </source>
</evidence>
<dbReference type="GO" id="GO:0006281">
    <property type="term" value="P:DNA repair"/>
    <property type="evidence" value="ECO:0007669"/>
    <property type="project" value="UniProtKB-KW"/>
</dbReference>
<evidence type="ECO:0000256" key="13">
    <source>
        <dbReference type="ARBA" id="ARBA00023125"/>
    </source>
</evidence>
<dbReference type="InterPro" id="IPR013083">
    <property type="entry name" value="Znf_RING/FYVE/PHD"/>
</dbReference>
<dbReference type="PROSITE" id="PS50089">
    <property type="entry name" value="ZF_RING_2"/>
    <property type="match status" value="1"/>
</dbReference>
<keyword evidence="7" id="KW-0808">Transferase</keyword>
<evidence type="ECO:0000256" key="7">
    <source>
        <dbReference type="ARBA" id="ARBA00022679"/>
    </source>
</evidence>
<evidence type="ECO:0000256" key="5">
    <source>
        <dbReference type="ARBA" id="ARBA00012483"/>
    </source>
</evidence>
<evidence type="ECO:0000256" key="19">
    <source>
        <dbReference type="PROSITE-ProRule" id="PRU00175"/>
    </source>
</evidence>
<evidence type="ECO:0000256" key="3">
    <source>
        <dbReference type="ARBA" id="ARBA00004906"/>
    </source>
</evidence>
<sequence length="342" mass="38843">MSFTTDPDLDDPSDFDPKPLQVLDENFRCPICKEFFKTALILSTCSHSFCALCIRRSLNSEQNCPKCRATAYENDLIHNYDLDHVVNSWLEARSFLLNSVRSTCEGTSIEGSVCKTQECIIIDDNSDDFVPQKVTASSSTTTRRSARLLPTVLEIEKVSAASELTDTSVVECPICCRYMKYVVLNKHMDKCAIGENDTPPPSSPVHNNSSSSLPVIQKKKAIDLGRKPTRVLYAMQSDKVMRELLRDLGLPDHGDKALKVWRHKEYVTLYNANYDSDSPVSANVLIQRLANIEHSQMNSKLKRKPTDSKEHKEKYRSEFDLLIERVKKQKSEESNKGKEKER</sequence>
<dbReference type="Proteomes" id="UP000613177">
    <property type="component" value="Unassembled WGS sequence"/>
</dbReference>
<feature type="region of interest" description="Disordered" evidence="20">
    <location>
        <begin position="296"/>
        <end position="316"/>
    </location>
</feature>
<dbReference type="PROSITE" id="PS00518">
    <property type="entry name" value="ZF_RING_1"/>
    <property type="match status" value="1"/>
</dbReference>
<dbReference type="PANTHER" id="PTHR14134:SF2">
    <property type="entry name" value="E3 UBIQUITIN-PROTEIN LIGASE RAD18"/>
    <property type="match status" value="1"/>
</dbReference>
<evidence type="ECO:0000313" key="23">
    <source>
        <dbReference type="Proteomes" id="UP000613177"/>
    </source>
</evidence>
<evidence type="ECO:0000256" key="1">
    <source>
        <dbReference type="ARBA" id="ARBA00000900"/>
    </source>
</evidence>
<evidence type="ECO:0000313" key="22">
    <source>
        <dbReference type="EMBL" id="KAG2234710.1"/>
    </source>
</evidence>
<dbReference type="InterPro" id="IPR001841">
    <property type="entry name" value="Znf_RING"/>
</dbReference>
<dbReference type="InterPro" id="IPR039577">
    <property type="entry name" value="Rad18"/>
</dbReference>
<dbReference type="GO" id="GO:0006513">
    <property type="term" value="P:protein monoubiquitination"/>
    <property type="evidence" value="ECO:0007669"/>
    <property type="project" value="InterPro"/>
</dbReference>
<dbReference type="GO" id="GO:0061630">
    <property type="term" value="F:ubiquitin protein ligase activity"/>
    <property type="evidence" value="ECO:0007669"/>
    <property type="project" value="UniProtKB-EC"/>
</dbReference>
<keyword evidence="14" id="KW-0234">DNA repair</keyword>
<evidence type="ECO:0000256" key="20">
    <source>
        <dbReference type="SAM" id="MobiDB-lite"/>
    </source>
</evidence>
<dbReference type="SMART" id="SM00184">
    <property type="entry name" value="RING"/>
    <property type="match status" value="1"/>
</dbReference>
<gene>
    <name evidence="22" type="ORF">INT48_004148</name>
</gene>
<protein>
    <recommendedName>
        <fullName evidence="6">Postreplication repair E3 ubiquitin-protein ligase RAD18</fullName>
        <ecNumber evidence="5">2.3.2.27</ecNumber>
    </recommendedName>
    <alternativeName>
        <fullName evidence="17">Postreplication repair E3 ubiquitin-protein ligase rad18</fullName>
    </alternativeName>
    <alternativeName>
        <fullName evidence="16 18">RING-type E3 ubiquitin transferase RAD18</fullName>
    </alternativeName>
</protein>
<dbReference type="PANTHER" id="PTHR14134">
    <property type="entry name" value="E3 UBIQUITIN-PROTEIN LIGASE RAD18"/>
    <property type="match status" value="1"/>
</dbReference>
<evidence type="ECO:0000256" key="15">
    <source>
        <dbReference type="ARBA" id="ARBA00023242"/>
    </source>
</evidence>
<comment type="subcellular location">
    <subcellularLocation>
        <location evidence="2">Nucleus</location>
    </subcellularLocation>
</comment>
<evidence type="ECO:0000256" key="4">
    <source>
        <dbReference type="ARBA" id="ARBA00009506"/>
    </source>
</evidence>
<dbReference type="GO" id="GO:0006301">
    <property type="term" value="P:DNA damage tolerance"/>
    <property type="evidence" value="ECO:0007669"/>
    <property type="project" value="InterPro"/>
</dbReference>
<evidence type="ECO:0000259" key="21">
    <source>
        <dbReference type="PROSITE" id="PS50089"/>
    </source>
</evidence>
<evidence type="ECO:0000256" key="12">
    <source>
        <dbReference type="ARBA" id="ARBA00022833"/>
    </source>
</evidence>
<keyword evidence="12" id="KW-0862">Zinc</keyword>
<evidence type="ECO:0000256" key="17">
    <source>
        <dbReference type="ARBA" id="ARBA00074353"/>
    </source>
</evidence>
<feature type="domain" description="RING-type" evidence="21">
    <location>
        <begin position="29"/>
        <end position="68"/>
    </location>
</feature>
<dbReference type="GO" id="GO:0008270">
    <property type="term" value="F:zinc ion binding"/>
    <property type="evidence" value="ECO:0007669"/>
    <property type="project" value="UniProtKB-KW"/>
</dbReference>
<keyword evidence="10 19" id="KW-0863">Zinc-finger</keyword>
<dbReference type="AlphaFoldDB" id="A0A8H7VVH2"/>
<dbReference type="EC" id="2.3.2.27" evidence="5"/>
<accession>A0A8H7VVH2</accession>
<comment type="catalytic activity">
    <reaction evidence="1">
        <text>S-ubiquitinyl-[E2 ubiquitin-conjugating enzyme]-L-cysteine + [acceptor protein]-L-lysine = [E2 ubiquitin-conjugating enzyme]-L-cysteine + N(6)-ubiquitinyl-[acceptor protein]-L-lysine.</text>
        <dbReference type="EC" id="2.3.2.27"/>
    </reaction>
</comment>
<dbReference type="EMBL" id="JAEPRE010000047">
    <property type="protein sequence ID" value="KAG2234710.1"/>
    <property type="molecule type" value="Genomic_DNA"/>
</dbReference>
<organism evidence="22 23">
    <name type="scientific">Thamnidium elegans</name>
    <dbReference type="NCBI Taxonomy" id="101142"/>
    <lineage>
        <taxon>Eukaryota</taxon>
        <taxon>Fungi</taxon>
        <taxon>Fungi incertae sedis</taxon>
        <taxon>Mucoromycota</taxon>
        <taxon>Mucoromycotina</taxon>
        <taxon>Mucoromycetes</taxon>
        <taxon>Mucorales</taxon>
        <taxon>Mucorineae</taxon>
        <taxon>Mucoraceae</taxon>
        <taxon>Thamnidium</taxon>
    </lineage>
</organism>
<keyword evidence="9" id="KW-0227">DNA damage</keyword>
<dbReference type="GO" id="GO:0097505">
    <property type="term" value="C:Rad6-Rad18 complex"/>
    <property type="evidence" value="ECO:0007669"/>
    <property type="project" value="TreeGrafter"/>
</dbReference>
<dbReference type="InterPro" id="IPR017907">
    <property type="entry name" value="Znf_RING_CS"/>
</dbReference>
<keyword evidence="13" id="KW-0238">DNA-binding</keyword>
<dbReference type="OrthoDB" id="9049620at2759"/>
<dbReference type="GO" id="GO:0005634">
    <property type="term" value="C:nucleus"/>
    <property type="evidence" value="ECO:0007669"/>
    <property type="project" value="UniProtKB-SubCell"/>
</dbReference>
<keyword evidence="8" id="KW-0479">Metal-binding</keyword>
<dbReference type="Gene3D" id="3.30.40.10">
    <property type="entry name" value="Zinc/RING finger domain, C3HC4 (zinc finger)"/>
    <property type="match status" value="1"/>
</dbReference>
<dbReference type="FunFam" id="3.30.40.10:FF:000172">
    <property type="entry name" value="E3 ubiquitin-protein ligase RAD18"/>
    <property type="match status" value="1"/>
</dbReference>
<feature type="compositionally biased region" description="Basic and acidic residues" evidence="20">
    <location>
        <begin position="304"/>
        <end position="316"/>
    </location>
</feature>
<comment type="pathway">
    <text evidence="3">Protein modification; protein ubiquitination.</text>
</comment>
<evidence type="ECO:0000256" key="8">
    <source>
        <dbReference type="ARBA" id="ARBA00022723"/>
    </source>
</evidence>
<comment type="similarity">
    <text evidence="4">Belongs to the RAD18 family.</text>
</comment>
<evidence type="ECO:0000256" key="10">
    <source>
        <dbReference type="ARBA" id="ARBA00022771"/>
    </source>
</evidence>
<keyword evidence="23" id="KW-1185">Reference proteome</keyword>
<evidence type="ECO:0000256" key="2">
    <source>
        <dbReference type="ARBA" id="ARBA00004123"/>
    </source>
</evidence>
<evidence type="ECO:0000256" key="14">
    <source>
        <dbReference type="ARBA" id="ARBA00023204"/>
    </source>
</evidence>
<dbReference type="Pfam" id="PF13923">
    <property type="entry name" value="zf-C3HC4_2"/>
    <property type="match status" value="1"/>
</dbReference>